<reference evidence="7 8" key="1">
    <citation type="submission" date="2024-03" db="EMBL/GenBank/DDBJ databases">
        <authorList>
            <person name="Martinez-Hernandez J."/>
        </authorList>
    </citation>
    <scope>NUCLEOTIDE SEQUENCE [LARGE SCALE GENOMIC DNA]</scope>
</reference>
<organism evidence="7 8">
    <name type="scientific">Lupinus luteus</name>
    <name type="common">European yellow lupine</name>
    <dbReference type="NCBI Taxonomy" id="3873"/>
    <lineage>
        <taxon>Eukaryota</taxon>
        <taxon>Viridiplantae</taxon>
        <taxon>Streptophyta</taxon>
        <taxon>Embryophyta</taxon>
        <taxon>Tracheophyta</taxon>
        <taxon>Spermatophyta</taxon>
        <taxon>Magnoliopsida</taxon>
        <taxon>eudicotyledons</taxon>
        <taxon>Gunneridae</taxon>
        <taxon>Pentapetalae</taxon>
        <taxon>rosids</taxon>
        <taxon>fabids</taxon>
        <taxon>Fabales</taxon>
        <taxon>Fabaceae</taxon>
        <taxon>Papilionoideae</taxon>
        <taxon>50 kb inversion clade</taxon>
        <taxon>genistoids sensu lato</taxon>
        <taxon>core genistoids</taxon>
        <taxon>Genisteae</taxon>
        <taxon>Lupinus</taxon>
    </lineage>
</organism>
<dbReference type="PROSITE" id="PS50888">
    <property type="entry name" value="BHLH"/>
    <property type="match status" value="1"/>
</dbReference>
<gene>
    <name evidence="7" type="ORF">LLUT_LOCUS10297</name>
</gene>
<evidence type="ECO:0000313" key="7">
    <source>
        <dbReference type="EMBL" id="CAL0309237.1"/>
    </source>
</evidence>
<proteinExistence type="predicted"/>
<comment type="subcellular location">
    <subcellularLocation>
        <location evidence="1">Nucleus</location>
    </subcellularLocation>
</comment>
<dbReference type="InterPro" id="IPR036638">
    <property type="entry name" value="HLH_DNA-bd_sf"/>
</dbReference>
<comment type="caution">
    <text evidence="7">The sequence shown here is derived from an EMBL/GenBank/DDBJ whole genome shotgun (WGS) entry which is preliminary data.</text>
</comment>
<keyword evidence="8" id="KW-1185">Reference proteome</keyword>
<feature type="region of interest" description="Disordered" evidence="5">
    <location>
        <begin position="1"/>
        <end position="34"/>
    </location>
</feature>
<dbReference type="PANTHER" id="PTHR33124:SF44">
    <property type="entry name" value="MYC-TYPE, BASIC HELIX-LOOP-HELIX (BHLH) DOMAIN-CONTAINING PROTEIN-RELATED"/>
    <property type="match status" value="1"/>
</dbReference>
<dbReference type="GO" id="GO:0006355">
    <property type="term" value="P:regulation of DNA-templated transcription"/>
    <property type="evidence" value="ECO:0007669"/>
    <property type="project" value="InterPro"/>
</dbReference>
<evidence type="ECO:0000256" key="4">
    <source>
        <dbReference type="ARBA" id="ARBA00023242"/>
    </source>
</evidence>
<keyword evidence="2" id="KW-0805">Transcription regulation</keyword>
<keyword evidence="3" id="KW-0804">Transcription</keyword>
<evidence type="ECO:0000259" key="6">
    <source>
        <dbReference type="PROSITE" id="PS50888"/>
    </source>
</evidence>
<feature type="compositionally biased region" description="Basic residues" evidence="5">
    <location>
        <begin position="12"/>
        <end position="27"/>
    </location>
</feature>
<dbReference type="AlphaFoldDB" id="A0AAV1WK03"/>
<evidence type="ECO:0000256" key="5">
    <source>
        <dbReference type="SAM" id="MobiDB-lite"/>
    </source>
</evidence>
<dbReference type="GO" id="GO:0005634">
    <property type="term" value="C:nucleus"/>
    <property type="evidence" value="ECO:0007669"/>
    <property type="project" value="UniProtKB-SubCell"/>
</dbReference>
<protein>
    <recommendedName>
        <fullName evidence="6">BHLH domain-containing protein</fullName>
    </recommendedName>
</protein>
<evidence type="ECO:0000256" key="3">
    <source>
        <dbReference type="ARBA" id="ARBA00023163"/>
    </source>
</evidence>
<name>A0AAV1WK03_LUPLU</name>
<sequence length="192" mass="22000">MASPLFSTDLSRHHHTKNNNLQKHHNPIHNPNQHNHQLIYSSKLRQAFTTLNLARNRNGKQLREAADRLLAVTAKGRTRWSRAILTNRLKLKFRKQHKRKRVVYSSTESERFKKQTRFNVLGLKGKTVPDFERKVKVLGRLVPGCRKEPLAVILEEAIDYIPALEMQVRAMTALYQLLFASSSGGAATFGPL</sequence>
<dbReference type="GO" id="GO:0000976">
    <property type="term" value="F:transcription cis-regulatory region binding"/>
    <property type="evidence" value="ECO:0007669"/>
    <property type="project" value="UniProtKB-ARBA"/>
</dbReference>
<dbReference type="EMBL" id="CAXHTB010000007">
    <property type="protein sequence ID" value="CAL0309237.1"/>
    <property type="molecule type" value="Genomic_DNA"/>
</dbReference>
<dbReference type="GO" id="GO:0046983">
    <property type="term" value="F:protein dimerization activity"/>
    <property type="evidence" value="ECO:0007669"/>
    <property type="project" value="InterPro"/>
</dbReference>
<dbReference type="Proteomes" id="UP001497480">
    <property type="component" value="Unassembled WGS sequence"/>
</dbReference>
<feature type="domain" description="BHLH" evidence="6">
    <location>
        <begin position="115"/>
        <end position="164"/>
    </location>
</feature>
<evidence type="ECO:0000313" key="8">
    <source>
        <dbReference type="Proteomes" id="UP001497480"/>
    </source>
</evidence>
<dbReference type="InterPro" id="IPR044660">
    <property type="entry name" value="IBH1-like"/>
</dbReference>
<evidence type="ECO:0000256" key="2">
    <source>
        <dbReference type="ARBA" id="ARBA00023015"/>
    </source>
</evidence>
<dbReference type="SUPFAM" id="SSF47459">
    <property type="entry name" value="HLH, helix-loop-helix DNA-binding domain"/>
    <property type="match status" value="1"/>
</dbReference>
<accession>A0AAV1WK03</accession>
<dbReference type="PANTHER" id="PTHR33124">
    <property type="entry name" value="TRANSCRIPTION FACTOR IBH1-LIKE 1"/>
    <property type="match status" value="1"/>
</dbReference>
<evidence type="ECO:0000256" key="1">
    <source>
        <dbReference type="ARBA" id="ARBA00004123"/>
    </source>
</evidence>
<keyword evidence="4" id="KW-0539">Nucleus</keyword>
<dbReference type="InterPro" id="IPR044549">
    <property type="entry name" value="bHLH_AtIBH1-like"/>
</dbReference>
<dbReference type="CDD" id="cd11444">
    <property type="entry name" value="bHLH_AtIBH1_like"/>
    <property type="match status" value="1"/>
</dbReference>
<dbReference type="InterPro" id="IPR011598">
    <property type="entry name" value="bHLH_dom"/>
</dbReference>